<keyword evidence="4 11" id="KW-0808">Transferase</keyword>
<dbReference type="Pfam" id="PF00535">
    <property type="entry name" value="Glycos_transf_2"/>
    <property type="match status" value="1"/>
</dbReference>
<dbReference type="Pfam" id="PF04138">
    <property type="entry name" value="GtrA_DPMS_TM"/>
    <property type="match status" value="1"/>
</dbReference>
<accession>A0A1G1W787</accession>
<sequence>MKVVVIIPTYNEKENVSLLIPQLENEFKKIPQDMSILIVDDSSPDGTAEVVQKLQKQFKNLHLVTGEKQGLGAAYVRGMRYAIQDVMADAIMEMDADFSHKVEDVPRLVSALDEGYDFVIGSRYIRGGKIPNWPLSRRLLSGGGNIISRVATGMYKIHDTTAGFRAIRCDLLKKINLENIKVQGYSFQINLLYQAYVNQAKIKEVPVEFIDRKVGETKIGKGDVVEALLYVWIIRLQKSETFIKFAIVGTSGMVVNLGLLTILLNLGVNKYIASPIAIEISIISNFLFNNFWTFGKRDTESKIHIKGLRFNLVSFVALGVSYATFVKISLLFPDVPPQVAQFIGIMPATIINYLLNTYWTFKEKPTVSETS</sequence>
<dbReference type="InterPro" id="IPR001173">
    <property type="entry name" value="Glyco_trans_2-like"/>
</dbReference>
<keyword evidence="3 11" id="KW-0328">Glycosyltransferase</keyword>
<feature type="transmembrane region" description="Helical" evidence="8">
    <location>
        <begin position="272"/>
        <end position="292"/>
    </location>
</feature>
<name>A0A1G1W787_9BACT</name>
<evidence type="ECO:0000259" key="10">
    <source>
        <dbReference type="Pfam" id="PF04138"/>
    </source>
</evidence>
<evidence type="ECO:0000256" key="2">
    <source>
        <dbReference type="ARBA" id="ARBA00006739"/>
    </source>
</evidence>
<dbReference type="GO" id="GO:0004582">
    <property type="term" value="F:dolichyl-phosphate beta-D-mannosyltransferase activity"/>
    <property type="evidence" value="ECO:0007669"/>
    <property type="project" value="InterPro"/>
</dbReference>
<dbReference type="InterPro" id="IPR007267">
    <property type="entry name" value="GtrA_DPMS_TM"/>
</dbReference>
<evidence type="ECO:0000256" key="1">
    <source>
        <dbReference type="ARBA" id="ARBA00004141"/>
    </source>
</evidence>
<keyword evidence="7 8" id="KW-0472">Membrane</keyword>
<dbReference type="GO" id="GO:0000271">
    <property type="term" value="P:polysaccharide biosynthetic process"/>
    <property type="evidence" value="ECO:0007669"/>
    <property type="project" value="InterPro"/>
</dbReference>
<evidence type="ECO:0000256" key="3">
    <source>
        <dbReference type="ARBA" id="ARBA00022676"/>
    </source>
</evidence>
<dbReference type="PANTHER" id="PTHR43398:SF1">
    <property type="entry name" value="DOLICHOL-PHOSPHATE MANNOSYLTRANSFERASE SUBUNIT 1"/>
    <property type="match status" value="1"/>
</dbReference>
<dbReference type="EMBL" id="MHCQ01000042">
    <property type="protein sequence ID" value="OGY23546.1"/>
    <property type="molecule type" value="Genomic_DNA"/>
</dbReference>
<evidence type="ECO:0000256" key="5">
    <source>
        <dbReference type="ARBA" id="ARBA00022692"/>
    </source>
</evidence>
<keyword evidence="6 8" id="KW-1133">Transmembrane helix</keyword>
<protein>
    <submittedName>
        <fullName evidence="11">Dolichyl-phosphate beta-D-mannosyltransferase</fullName>
    </submittedName>
</protein>
<dbReference type="Proteomes" id="UP000177103">
    <property type="component" value="Unassembled WGS sequence"/>
</dbReference>
<evidence type="ECO:0000256" key="4">
    <source>
        <dbReference type="ARBA" id="ARBA00022679"/>
    </source>
</evidence>
<evidence type="ECO:0000256" key="7">
    <source>
        <dbReference type="ARBA" id="ARBA00023136"/>
    </source>
</evidence>
<comment type="similarity">
    <text evidence="2">Belongs to the glycosyltransferase 2 family.</text>
</comment>
<evidence type="ECO:0000256" key="6">
    <source>
        <dbReference type="ARBA" id="ARBA00022989"/>
    </source>
</evidence>
<evidence type="ECO:0000259" key="9">
    <source>
        <dbReference type="Pfam" id="PF00535"/>
    </source>
</evidence>
<dbReference type="CDD" id="cd06442">
    <property type="entry name" value="DPM1_like"/>
    <property type="match status" value="1"/>
</dbReference>
<proteinExistence type="inferred from homology"/>
<keyword evidence="5 8" id="KW-0812">Transmembrane</keyword>
<reference evidence="11 12" key="1">
    <citation type="journal article" date="2016" name="Nat. Commun.">
        <title>Thousands of microbial genomes shed light on interconnected biogeochemical processes in an aquifer system.</title>
        <authorList>
            <person name="Anantharaman K."/>
            <person name="Brown C.T."/>
            <person name="Hug L.A."/>
            <person name="Sharon I."/>
            <person name="Castelle C.J."/>
            <person name="Probst A.J."/>
            <person name="Thomas B.C."/>
            <person name="Singh A."/>
            <person name="Wilkins M.J."/>
            <person name="Karaoz U."/>
            <person name="Brodie E.L."/>
            <person name="Williams K.H."/>
            <person name="Hubbard S.S."/>
            <person name="Banfield J.F."/>
        </authorList>
    </citation>
    <scope>NUCLEOTIDE SEQUENCE [LARGE SCALE GENOMIC DNA]</scope>
</reference>
<evidence type="ECO:0000313" key="11">
    <source>
        <dbReference type="EMBL" id="OGY23546.1"/>
    </source>
</evidence>
<organism evidence="11 12">
    <name type="scientific">Candidatus Woykebacteria bacterium RBG_13_40_7b</name>
    <dbReference type="NCBI Taxonomy" id="1802594"/>
    <lineage>
        <taxon>Bacteria</taxon>
        <taxon>Candidatus Woykeibacteriota</taxon>
    </lineage>
</organism>
<feature type="domain" description="Glycosyltransferase 2-like" evidence="9">
    <location>
        <begin position="5"/>
        <end position="175"/>
    </location>
</feature>
<dbReference type="FunFam" id="3.90.550.10:FF:000122">
    <property type="entry name" value="Dolichol-phosphate mannosyltransferase subunit 1"/>
    <property type="match status" value="1"/>
</dbReference>
<dbReference type="InterPro" id="IPR029044">
    <property type="entry name" value="Nucleotide-diphossugar_trans"/>
</dbReference>
<dbReference type="AlphaFoldDB" id="A0A1G1W787"/>
<dbReference type="GO" id="GO:0009247">
    <property type="term" value="P:glycolipid biosynthetic process"/>
    <property type="evidence" value="ECO:0007669"/>
    <property type="project" value="TreeGrafter"/>
</dbReference>
<evidence type="ECO:0000256" key="8">
    <source>
        <dbReference type="SAM" id="Phobius"/>
    </source>
</evidence>
<feature type="domain" description="GtrA/DPMS transmembrane" evidence="10">
    <location>
        <begin position="244"/>
        <end position="361"/>
    </location>
</feature>
<dbReference type="PANTHER" id="PTHR43398">
    <property type="entry name" value="DOLICHOL-PHOSPHATE MANNOSYLTRANSFERASE SUBUNIT 1"/>
    <property type="match status" value="1"/>
</dbReference>
<comment type="caution">
    <text evidence="11">The sequence shown here is derived from an EMBL/GenBank/DDBJ whole genome shotgun (WGS) entry which is preliminary data.</text>
</comment>
<feature type="transmembrane region" description="Helical" evidence="8">
    <location>
        <begin position="245"/>
        <end position="266"/>
    </location>
</feature>
<gene>
    <name evidence="11" type="ORF">A2Y57_01660</name>
</gene>
<dbReference type="GO" id="GO:0016020">
    <property type="term" value="C:membrane"/>
    <property type="evidence" value="ECO:0007669"/>
    <property type="project" value="UniProtKB-SubCell"/>
</dbReference>
<dbReference type="InterPro" id="IPR039528">
    <property type="entry name" value="DPM1-like"/>
</dbReference>
<dbReference type="SUPFAM" id="SSF53448">
    <property type="entry name" value="Nucleotide-diphospho-sugar transferases"/>
    <property type="match status" value="1"/>
</dbReference>
<feature type="transmembrane region" description="Helical" evidence="8">
    <location>
        <begin position="312"/>
        <end position="332"/>
    </location>
</feature>
<dbReference type="Gene3D" id="3.90.550.10">
    <property type="entry name" value="Spore Coat Polysaccharide Biosynthesis Protein SpsA, Chain A"/>
    <property type="match status" value="1"/>
</dbReference>
<comment type="subcellular location">
    <subcellularLocation>
        <location evidence="1">Membrane</location>
        <topology evidence="1">Multi-pass membrane protein</topology>
    </subcellularLocation>
</comment>
<evidence type="ECO:0000313" key="12">
    <source>
        <dbReference type="Proteomes" id="UP000177103"/>
    </source>
</evidence>
<feature type="transmembrane region" description="Helical" evidence="8">
    <location>
        <begin position="338"/>
        <end position="355"/>
    </location>
</feature>